<feature type="non-terminal residue" evidence="2">
    <location>
        <position position="759"/>
    </location>
</feature>
<name>A0ABQ9GSM9_9NEOP</name>
<proteinExistence type="predicted"/>
<organism evidence="2 3">
    <name type="scientific">Dryococelus australis</name>
    <dbReference type="NCBI Taxonomy" id="614101"/>
    <lineage>
        <taxon>Eukaryota</taxon>
        <taxon>Metazoa</taxon>
        <taxon>Ecdysozoa</taxon>
        <taxon>Arthropoda</taxon>
        <taxon>Hexapoda</taxon>
        <taxon>Insecta</taxon>
        <taxon>Pterygota</taxon>
        <taxon>Neoptera</taxon>
        <taxon>Polyneoptera</taxon>
        <taxon>Phasmatodea</taxon>
        <taxon>Verophasmatodea</taxon>
        <taxon>Anareolatae</taxon>
        <taxon>Phasmatidae</taxon>
        <taxon>Eurycanthinae</taxon>
        <taxon>Dryococelus</taxon>
    </lineage>
</organism>
<keyword evidence="3" id="KW-1185">Reference proteome</keyword>
<accession>A0ABQ9GSM9</accession>
<sequence length="759" mass="85185">MASSDPDKLIIPPKFLSYLEKHRIYELFKCTPQEKIDRREVSGVSWPSYSTCLTTGFKMFHLTLTSPPKQNVQDNHCAETTYNNVCRVVCLPEMPPHTATPLTITDYGYWSFAAIRKQFHQDESWCMLLACSCEYRSTVLAASPPNLIELAADLVVQRPSDHVTFLREVLVRLQYYRDRPRLLILAPPHVDMEKIAECFCEVTGAIPVSREDINTLSVQNDEKEEVTTPETFALRCYQLLRTSPFLEKGWILVDFPKTYEEANMLQRAGVYPTHVIQLVPSILSSKYFHFILLCTVLCRTETDKLTSAIAMIQSRAKTVHGIKDYRRKILPLREAYKNVIQASMDQRRNERAGKTEDPRENPPTSGIVRHDPRIRINCCVFQFVCSSAGSTPPLNRVLIECSARCSGFPGSRRASDSRPLLEGTPLTLPRIRTETRVTVAERLDYSPPAKANRVQSPAGSLRIFASESRAGRCHRSEGFLGSLPFPPPRRCPHFTLIGSQDLGVKRRPNLSTQVHETDREEMDVRGLTLEQVCEHVALQVRLSAAKGAPFLPRLLLLGLRGLGKRTLARMLSQRFNIVHGTYYKSTHLSVATLDLLHDLLVVDLLLSRCRLSSLEFEVGQRRQPPFIIIAEAQSGGVLGPLYHPDGCSLCGLRKFPSPDRKEHIAQRSGRPARPGATQTARQSDQQSRGSGGSICAVSNPESGPWRLEMYEGSQGENHSCSSQTPIRHQSTTNPPPIRHQSSPILLTNPPQSPETNGLV</sequence>
<feature type="region of interest" description="Disordered" evidence="1">
    <location>
        <begin position="659"/>
        <end position="759"/>
    </location>
</feature>
<evidence type="ECO:0008006" key="4">
    <source>
        <dbReference type="Google" id="ProtNLM"/>
    </source>
</evidence>
<evidence type="ECO:0000313" key="3">
    <source>
        <dbReference type="Proteomes" id="UP001159363"/>
    </source>
</evidence>
<feature type="compositionally biased region" description="Basic and acidic residues" evidence="1">
    <location>
        <begin position="345"/>
        <end position="360"/>
    </location>
</feature>
<protein>
    <recommendedName>
        <fullName evidence="4">Adenylate kinase 8</fullName>
    </recommendedName>
</protein>
<dbReference type="EMBL" id="JARBHB010000009">
    <property type="protein sequence ID" value="KAJ8875022.1"/>
    <property type="molecule type" value="Genomic_DNA"/>
</dbReference>
<feature type="compositionally biased region" description="Polar residues" evidence="1">
    <location>
        <begin position="739"/>
        <end position="759"/>
    </location>
</feature>
<comment type="caution">
    <text evidence="2">The sequence shown here is derived from an EMBL/GenBank/DDBJ whole genome shotgun (WGS) entry which is preliminary data.</text>
</comment>
<feature type="region of interest" description="Disordered" evidence="1">
    <location>
        <begin position="343"/>
        <end position="367"/>
    </location>
</feature>
<dbReference type="Proteomes" id="UP001159363">
    <property type="component" value="Chromosome 8"/>
</dbReference>
<evidence type="ECO:0000256" key="1">
    <source>
        <dbReference type="SAM" id="MobiDB-lite"/>
    </source>
</evidence>
<gene>
    <name evidence="2" type="ORF">PR048_022912</name>
</gene>
<evidence type="ECO:0000313" key="2">
    <source>
        <dbReference type="EMBL" id="KAJ8875022.1"/>
    </source>
</evidence>
<reference evidence="2 3" key="1">
    <citation type="submission" date="2023-02" db="EMBL/GenBank/DDBJ databases">
        <title>LHISI_Scaffold_Assembly.</title>
        <authorList>
            <person name="Stuart O.P."/>
            <person name="Cleave R."/>
            <person name="Magrath M.J.L."/>
            <person name="Mikheyev A.S."/>
        </authorList>
    </citation>
    <scope>NUCLEOTIDE SEQUENCE [LARGE SCALE GENOMIC DNA]</scope>
    <source>
        <strain evidence="2">Daus_M_001</strain>
        <tissue evidence="2">Leg muscle</tissue>
    </source>
</reference>
<feature type="compositionally biased region" description="Polar residues" evidence="1">
    <location>
        <begin position="714"/>
        <end position="732"/>
    </location>
</feature>